<proteinExistence type="predicted"/>
<evidence type="ECO:0000313" key="1">
    <source>
        <dbReference type="EMBL" id="CAL0310007.1"/>
    </source>
</evidence>
<gene>
    <name evidence="1" type="ORF">LLUT_LOCUS11067</name>
</gene>
<reference evidence="1 2" key="1">
    <citation type="submission" date="2024-03" db="EMBL/GenBank/DDBJ databases">
        <authorList>
            <person name="Martinez-Hernandez J."/>
        </authorList>
    </citation>
    <scope>NUCLEOTIDE SEQUENCE [LARGE SCALE GENOMIC DNA]</scope>
</reference>
<dbReference type="AlphaFoldDB" id="A0AAV1WLB0"/>
<sequence length="69" mass="7435">MKYLFRAKDGVSNGPHTSECTTSSNPLDVIATSDLNGFLVCLPIKHTSHTFSGNAVIGIPLTICFEPNR</sequence>
<accession>A0AAV1WLB0</accession>
<name>A0AAV1WLB0_LUPLU</name>
<comment type="caution">
    <text evidence="1">The sequence shown here is derived from an EMBL/GenBank/DDBJ whole genome shotgun (WGS) entry which is preliminary data.</text>
</comment>
<keyword evidence="2" id="KW-1185">Reference proteome</keyword>
<dbReference type="EMBL" id="CAXHTB010000007">
    <property type="protein sequence ID" value="CAL0310007.1"/>
    <property type="molecule type" value="Genomic_DNA"/>
</dbReference>
<organism evidence="1 2">
    <name type="scientific">Lupinus luteus</name>
    <name type="common">European yellow lupine</name>
    <dbReference type="NCBI Taxonomy" id="3873"/>
    <lineage>
        <taxon>Eukaryota</taxon>
        <taxon>Viridiplantae</taxon>
        <taxon>Streptophyta</taxon>
        <taxon>Embryophyta</taxon>
        <taxon>Tracheophyta</taxon>
        <taxon>Spermatophyta</taxon>
        <taxon>Magnoliopsida</taxon>
        <taxon>eudicotyledons</taxon>
        <taxon>Gunneridae</taxon>
        <taxon>Pentapetalae</taxon>
        <taxon>rosids</taxon>
        <taxon>fabids</taxon>
        <taxon>Fabales</taxon>
        <taxon>Fabaceae</taxon>
        <taxon>Papilionoideae</taxon>
        <taxon>50 kb inversion clade</taxon>
        <taxon>genistoids sensu lato</taxon>
        <taxon>core genistoids</taxon>
        <taxon>Genisteae</taxon>
        <taxon>Lupinus</taxon>
    </lineage>
</organism>
<dbReference type="Proteomes" id="UP001497480">
    <property type="component" value="Unassembled WGS sequence"/>
</dbReference>
<protein>
    <submittedName>
        <fullName evidence="1">Uncharacterized protein</fullName>
    </submittedName>
</protein>
<evidence type="ECO:0000313" key="2">
    <source>
        <dbReference type="Proteomes" id="UP001497480"/>
    </source>
</evidence>